<dbReference type="CDD" id="cd00090">
    <property type="entry name" value="HTH_ARSR"/>
    <property type="match status" value="1"/>
</dbReference>
<dbReference type="Pfam" id="PF01978">
    <property type="entry name" value="TrmB"/>
    <property type="match status" value="1"/>
</dbReference>
<name>A0A397WMB2_9ARCH</name>
<dbReference type="SUPFAM" id="SSF46785">
    <property type="entry name" value="Winged helix' DNA-binding domain"/>
    <property type="match status" value="1"/>
</dbReference>
<evidence type="ECO:0000313" key="2">
    <source>
        <dbReference type="EMBL" id="RIB35190.1"/>
    </source>
</evidence>
<dbReference type="Gene3D" id="1.10.10.10">
    <property type="entry name" value="Winged helix-like DNA-binding domain superfamily/Winged helix DNA-binding domain"/>
    <property type="match status" value="1"/>
</dbReference>
<sequence>MVINEELVSKVKSIFGLNTYEARIWLALLAKGTASASELADLADIPRSRAYDILESLEKKGFAIMKLGKPIRYMAVPPSDVINRIKKRYEEIYNNRLKSIESLKNSDLLKELEDVFKKGIVSLDISERSGTLKGYQNIISHIESMLKEAEKTVTILTTEMFFVRQVMTLKPVFMDLYNRGIKVRIIVPIVEENAKFVKDILEYAEIYDAGDIRGRIITVDGEEVMIMLFDEKEVHTVADIGVWLYAPALARSIDQVLEKILPSLKPASEVLKSLGL</sequence>
<dbReference type="InterPro" id="IPR011991">
    <property type="entry name" value="ArsR-like_HTH"/>
</dbReference>
<proteinExistence type="predicted"/>
<feature type="domain" description="Transcription regulator TrmB N-terminal" evidence="1">
    <location>
        <begin position="14"/>
        <end position="78"/>
    </location>
</feature>
<evidence type="ECO:0000313" key="3">
    <source>
        <dbReference type="Proteomes" id="UP000266622"/>
    </source>
</evidence>
<comment type="caution">
    <text evidence="2">The sequence shown here is derived from an EMBL/GenBank/DDBJ whole genome shotgun (WGS) entry which is preliminary data.</text>
</comment>
<reference evidence="2 3" key="1">
    <citation type="journal article" date="2018" name="Syst. Appl. Microbiol.">
        <title>A new symbiotic nanoarchaeote (Candidatus Nanoclepta minutus) and its host (Zestosphaera tikiterensis gen. nov., sp. nov.) from a New Zealand hot spring.</title>
        <authorList>
            <person name="St John E."/>
            <person name="Liu Y."/>
            <person name="Podar M."/>
            <person name="Stott M.B."/>
            <person name="Meneghin J."/>
            <person name="Chen Z."/>
            <person name="Lagutin K."/>
            <person name="Mitchell K."/>
            <person name="Reysenbach A.L."/>
        </authorList>
    </citation>
    <scope>NUCLEOTIDE SEQUENCE [LARGE SCALE GENOMIC DNA]</scope>
    <source>
        <strain evidence="2">NZ3</strain>
    </source>
</reference>
<dbReference type="InterPro" id="IPR051797">
    <property type="entry name" value="TrmB-like"/>
</dbReference>
<organism evidence="2 3">
    <name type="scientific">Candidatus Nanoclepta minutus</name>
    <dbReference type="NCBI Taxonomy" id="1940235"/>
    <lineage>
        <taxon>Archaea</taxon>
        <taxon>Nanobdellota</taxon>
        <taxon>Candidatus Nanoclepta</taxon>
    </lineage>
</organism>
<dbReference type="InterPro" id="IPR002831">
    <property type="entry name" value="Tscrpt_reg_TrmB_N"/>
</dbReference>
<dbReference type="EMBL" id="MWMI01000004">
    <property type="protein sequence ID" value="RIB35190.1"/>
    <property type="molecule type" value="Genomic_DNA"/>
</dbReference>
<dbReference type="PANTHER" id="PTHR34293">
    <property type="entry name" value="HTH-TYPE TRANSCRIPTIONAL REGULATOR TRMBL2"/>
    <property type="match status" value="1"/>
</dbReference>
<dbReference type="Proteomes" id="UP000266622">
    <property type="component" value="Unassembled WGS sequence"/>
</dbReference>
<dbReference type="PANTHER" id="PTHR34293:SF1">
    <property type="entry name" value="HTH-TYPE TRANSCRIPTIONAL REGULATOR TRMBL2"/>
    <property type="match status" value="1"/>
</dbReference>
<protein>
    <recommendedName>
        <fullName evidence="1">Transcription regulator TrmB N-terminal domain-containing protein</fullName>
    </recommendedName>
</protein>
<gene>
    <name evidence="2" type="ORF">BXU00_02570</name>
</gene>
<dbReference type="InterPro" id="IPR036390">
    <property type="entry name" value="WH_DNA-bd_sf"/>
</dbReference>
<evidence type="ECO:0000259" key="1">
    <source>
        <dbReference type="Pfam" id="PF01978"/>
    </source>
</evidence>
<accession>A0A397WMB2</accession>
<dbReference type="InterPro" id="IPR036388">
    <property type="entry name" value="WH-like_DNA-bd_sf"/>
</dbReference>
<dbReference type="AlphaFoldDB" id="A0A397WMB2"/>